<evidence type="ECO:0000313" key="3">
    <source>
        <dbReference type="Proteomes" id="UP000824120"/>
    </source>
</evidence>
<sequence>VKFNMFWSKPHSLALPPDSPSKIEESAEVDSTTNSDPRQAFQ</sequence>
<name>A0A9J5VXL8_SOLCO</name>
<evidence type="ECO:0000256" key="1">
    <source>
        <dbReference type="SAM" id="MobiDB-lite"/>
    </source>
</evidence>
<evidence type="ECO:0000313" key="2">
    <source>
        <dbReference type="EMBL" id="KAG5567936.1"/>
    </source>
</evidence>
<gene>
    <name evidence="2" type="ORF">H5410_065044</name>
</gene>
<organism evidence="2 3">
    <name type="scientific">Solanum commersonii</name>
    <name type="common">Commerson's wild potato</name>
    <name type="synonym">Commerson's nightshade</name>
    <dbReference type="NCBI Taxonomy" id="4109"/>
    <lineage>
        <taxon>Eukaryota</taxon>
        <taxon>Viridiplantae</taxon>
        <taxon>Streptophyta</taxon>
        <taxon>Embryophyta</taxon>
        <taxon>Tracheophyta</taxon>
        <taxon>Spermatophyta</taxon>
        <taxon>Magnoliopsida</taxon>
        <taxon>eudicotyledons</taxon>
        <taxon>Gunneridae</taxon>
        <taxon>Pentapetalae</taxon>
        <taxon>asterids</taxon>
        <taxon>lamiids</taxon>
        <taxon>Solanales</taxon>
        <taxon>Solanaceae</taxon>
        <taxon>Solanoideae</taxon>
        <taxon>Solaneae</taxon>
        <taxon>Solanum</taxon>
    </lineage>
</organism>
<keyword evidence="3" id="KW-1185">Reference proteome</keyword>
<dbReference type="Proteomes" id="UP000824120">
    <property type="component" value="Unassembled WGS sequence"/>
</dbReference>
<dbReference type="AlphaFoldDB" id="A0A9J5VXL8"/>
<feature type="compositionally biased region" description="Polar residues" evidence="1">
    <location>
        <begin position="29"/>
        <end position="42"/>
    </location>
</feature>
<feature type="region of interest" description="Disordered" evidence="1">
    <location>
        <begin position="1"/>
        <end position="42"/>
    </location>
</feature>
<reference evidence="2" key="1">
    <citation type="submission" date="2020-09" db="EMBL/GenBank/DDBJ databases">
        <title>De no assembly of potato wild relative species, Solanum commersonii.</title>
        <authorList>
            <person name="Cho K."/>
        </authorList>
    </citation>
    <scope>NUCLEOTIDE SEQUENCE</scope>
    <source>
        <strain evidence="2">LZ3.2</strain>
        <tissue evidence="2">Leaf</tissue>
    </source>
</reference>
<accession>A0A9J5VXL8</accession>
<comment type="caution">
    <text evidence="2">The sequence shown here is derived from an EMBL/GenBank/DDBJ whole genome shotgun (WGS) entry which is preliminary data.</text>
</comment>
<feature type="non-terminal residue" evidence="2">
    <location>
        <position position="1"/>
    </location>
</feature>
<dbReference type="EMBL" id="JACXVP010000335">
    <property type="protein sequence ID" value="KAG5567936.1"/>
    <property type="molecule type" value="Genomic_DNA"/>
</dbReference>
<proteinExistence type="predicted"/>
<protein>
    <submittedName>
        <fullName evidence="2">Uncharacterized protein</fullName>
    </submittedName>
</protein>